<keyword evidence="4 5" id="KW-0254">Endocytosis</keyword>
<evidence type="ECO:0000256" key="4">
    <source>
        <dbReference type="ARBA" id="ARBA00022583"/>
    </source>
</evidence>
<dbReference type="EMBL" id="OW240913">
    <property type="protein sequence ID" value="CAH2255082.1"/>
    <property type="molecule type" value="Genomic_DNA"/>
</dbReference>
<dbReference type="GO" id="GO:0030100">
    <property type="term" value="P:regulation of endocytosis"/>
    <property type="evidence" value="ECO:0007669"/>
    <property type="project" value="UniProtKB-UniRule"/>
</dbReference>
<feature type="domain" description="SHD" evidence="6">
    <location>
        <begin position="261"/>
        <end position="394"/>
    </location>
</feature>
<dbReference type="AlphaFoldDB" id="A0AAD1RHL8"/>
<organism evidence="8 9">
    <name type="scientific">Pelobates cultripes</name>
    <name type="common">Western spadefoot toad</name>
    <dbReference type="NCBI Taxonomy" id="61616"/>
    <lineage>
        <taxon>Eukaryota</taxon>
        <taxon>Metazoa</taxon>
        <taxon>Chordata</taxon>
        <taxon>Craniata</taxon>
        <taxon>Vertebrata</taxon>
        <taxon>Euteleostomi</taxon>
        <taxon>Amphibia</taxon>
        <taxon>Batrachia</taxon>
        <taxon>Anura</taxon>
        <taxon>Pelobatoidea</taxon>
        <taxon>Pelobatidae</taxon>
        <taxon>Pelobates</taxon>
    </lineage>
</organism>
<protein>
    <submittedName>
        <fullName evidence="8">Stonin-1</fullName>
    </submittedName>
</protein>
<evidence type="ECO:0000256" key="3">
    <source>
        <dbReference type="ARBA" id="ARBA00022490"/>
    </source>
</evidence>
<dbReference type="InterPro" id="IPR012320">
    <property type="entry name" value="SHD_dom"/>
</dbReference>
<feature type="domain" description="MHD" evidence="7">
    <location>
        <begin position="398"/>
        <end position="705"/>
    </location>
</feature>
<dbReference type="Proteomes" id="UP001295444">
    <property type="component" value="Chromosome 02"/>
</dbReference>
<proteinExistence type="inferred from homology"/>
<accession>A0AAD1RHL8</accession>
<evidence type="ECO:0000256" key="1">
    <source>
        <dbReference type="ARBA" id="ARBA00004496"/>
    </source>
</evidence>
<reference evidence="8" key="1">
    <citation type="submission" date="2022-03" db="EMBL/GenBank/DDBJ databases">
        <authorList>
            <person name="Alioto T."/>
            <person name="Alioto T."/>
            <person name="Gomez Garrido J."/>
        </authorList>
    </citation>
    <scope>NUCLEOTIDE SEQUENCE</scope>
</reference>
<evidence type="ECO:0000256" key="2">
    <source>
        <dbReference type="ARBA" id="ARBA00005579"/>
    </source>
</evidence>
<dbReference type="SUPFAM" id="SSF49447">
    <property type="entry name" value="Second domain of Mu2 adaptin subunit (ap50) of ap2 adaptor"/>
    <property type="match status" value="1"/>
</dbReference>
<dbReference type="Pfam" id="PF00928">
    <property type="entry name" value="Adap_comp_sub"/>
    <property type="match status" value="1"/>
</dbReference>
<dbReference type="InterPro" id="IPR050431">
    <property type="entry name" value="Adaptor_comp_med_subunit"/>
</dbReference>
<dbReference type="InterPro" id="IPR028565">
    <property type="entry name" value="MHD"/>
</dbReference>
<evidence type="ECO:0000313" key="9">
    <source>
        <dbReference type="Proteomes" id="UP001295444"/>
    </source>
</evidence>
<gene>
    <name evidence="8" type="ORF">PECUL_23A027474</name>
</gene>
<keyword evidence="9" id="KW-1185">Reference proteome</keyword>
<evidence type="ECO:0000256" key="5">
    <source>
        <dbReference type="PIRNR" id="PIRNR037099"/>
    </source>
</evidence>
<evidence type="ECO:0000259" key="7">
    <source>
        <dbReference type="PROSITE" id="PS51072"/>
    </source>
</evidence>
<evidence type="ECO:0000259" key="6">
    <source>
        <dbReference type="PROSITE" id="PS51070"/>
    </source>
</evidence>
<evidence type="ECO:0000313" key="8">
    <source>
        <dbReference type="EMBL" id="CAH2255082.1"/>
    </source>
</evidence>
<dbReference type="Gene3D" id="2.60.40.1170">
    <property type="entry name" value="Mu homology domain, subdomain B"/>
    <property type="match status" value="2"/>
</dbReference>
<dbReference type="PROSITE" id="PS51070">
    <property type="entry name" value="SHD"/>
    <property type="match status" value="1"/>
</dbReference>
<name>A0AAD1RHL8_PELCU</name>
<dbReference type="PROSITE" id="PS51072">
    <property type="entry name" value="MHD"/>
    <property type="match status" value="1"/>
</dbReference>
<dbReference type="InterPro" id="IPR036168">
    <property type="entry name" value="AP2_Mu_C_sf"/>
</dbReference>
<sequence>MCSTNPQSWVTFDDENSFQHPQKSQIFSHDGIYAPKSSGLKLSLSNEQIMSLSSSNPTTPHISPVIDFFISPGPPNNTPIIDFPGTPCTPKGGTSNLYPITEISQMLSEVPNTLANSVMPSSPLSSSSLVSESSLLNDTTESKSNLGHHLQTENSKYFQSDCAFSSPFWNKDVTDIIPASQEPITKYTDKKEKKQEYSSSEKVTLNNQKSLNQSSFGYICERLQHLKTDAPVNLTDLPVCSERNSPSFLPLNLFRSQRRDGWPFMLRIPEKKNRMSSRQWGPIYLKVIAGGILQMFYEKGLEKPFKEFQLHQFCRLSDPKLENLGFSDKIHTVKIEHITYIEKKKYNPKPEVVHEAEVEQMLKLGTTDYSDLLDFITTIEEEFMLLSPVSKPGKVYEEPKMVVELVDNFWGEINKEGRLTGSTVICQVFCLCFINSGTECFLTLNDADLQKISKNYFEKDNDKTWINICECHLHKCVRSQEFQTSRIIKFTPVDACRFELMRFKTCLNGQEPPFSLKTAAIVQGAYVELQAFINMSPNDVASSFLNTTHYCESITIHFPVPEAWMKALWTVSVQRQRSLKTKMNRRACLGSAYEIESEPVIQVTIGTAKYESAYKAVVWKIDRLPDKNTSYDQPHSLSCKLELGSDLEIPNNWNPVATVKYFMPSACISGAEVKSMGIENDIQPHKHVIQKACYNIQVEIERKVVLTESEELDKAGECKTQ</sequence>
<dbReference type="GO" id="GO:0005737">
    <property type="term" value="C:cytoplasm"/>
    <property type="evidence" value="ECO:0007669"/>
    <property type="project" value="UniProtKB-SubCell"/>
</dbReference>
<comment type="similarity">
    <text evidence="2 5">Belongs to the Stoned B family.</text>
</comment>
<comment type="subcellular location">
    <subcellularLocation>
        <location evidence="1">Cytoplasm</location>
    </subcellularLocation>
</comment>
<dbReference type="PANTHER" id="PTHR10529">
    <property type="entry name" value="AP COMPLEX SUBUNIT MU"/>
    <property type="match status" value="1"/>
</dbReference>
<dbReference type="GO" id="GO:0006897">
    <property type="term" value="P:endocytosis"/>
    <property type="evidence" value="ECO:0007669"/>
    <property type="project" value="UniProtKB-KW"/>
</dbReference>
<dbReference type="PIRSF" id="PIRSF037099">
    <property type="entry name" value="Stonin"/>
    <property type="match status" value="1"/>
</dbReference>
<dbReference type="InterPro" id="IPR017110">
    <property type="entry name" value="Stonin"/>
</dbReference>
<keyword evidence="3" id="KW-0963">Cytoplasm</keyword>